<dbReference type="EMBL" id="AWWV01013461">
    <property type="protein sequence ID" value="OMO61439.1"/>
    <property type="molecule type" value="Genomic_DNA"/>
</dbReference>
<evidence type="ECO:0000313" key="1">
    <source>
        <dbReference type="EMBL" id="OMO61439.1"/>
    </source>
</evidence>
<accession>A0A1R3GTN7</accession>
<keyword evidence="2" id="KW-1185">Reference proteome</keyword>
<comment type="caution">
    <text evidence="1">The sequence shown here is derived from an EMBL/GenBank/DDBJ whole genome shotgun (WGS) entry which is preliminary data.</text>
</comment>
<evidence type="ECO:0000313" key="2">
    <source>
        <dbReference type="Proteomes" id="UP000188268"/>
    </source>
</evidence>
<dbReference type="Gramene" id="OMO61439">
    <property type="protein sequence ID" value="OMO61439"/>
    <property type="gene ID" value="CCACVL1_23515"/>
</dbReference>
<protein>
    <submittedName>
        <fullName evidence="1">Uncharacterized protein</fullName>
    </submittedName>
</protein>
<dbReference type="AlphaFoldDB" id="A0A1R3GTN7"/>
<proteinExistence type="predicted"/>
<organism evidence="1 2">
    <name type="scientific">Corchorus capsularis</name>
    <name type="common">Jute</name>
    <dbReference type="NCBI Taxonomy" id="210143"/>
    <lineage>
        <taxon>Eukaryota</taxon>
        <taxon>Viridiplantae</taxon>
        <taxon>Streptophyta</taxon>
        <taxon>Embryophyta</taxon>
        <taxon>Tracheophyta</taxon>
        <taxon>Spermatophyta</taxon>
        <taxon>Magnoliopsida</taxon>
        <taxon>eudicotyledons</taxon>
        <taxon>Gunneridae</taxon>
        <taxon>Pentapetalae</taxon>
        <taxon>rosids</taxon>
        <taxon>malvids</taxon>
        <taxon>Malvales</taxon>
        <taxon>Malvaceae</taxon>
        <taxon>Grewioideae</taxon>
        <taxon>Apeibeae</taxon>
        <taxon>Corchorus</taxon>
    </lineage>
</organism>
<reference evidence="1 2" key="1">
    <citation type="submission" date="2013-09" db="EMBL/GenBank/DDBJ databases">
        <title>Corchorus capsularis genome sequencing.</title>
        <authorList>
            <person name="Alam M."/>
            <person name="Haque M.S."/>
            <person name="Islam M.S."/>
            <person name="Emdad E.M."/>
            <person name="Islam M.M."/>
            <person name="Ahmed B."/>
            <person name="Halim A."/>
            <person name="Hossen Q.M.M."/>
            <person name="Hossain M.Z."/>
            <person name="Ahmed R."/>
            <person name="Khan M.M."/>
            <person name="Islam R."/>
            <person name="Rashid M.M."/>
            <person name="Khan S.A."/>
            <person name="Rahman M.S."/>
            <person name="Alam M."/>
        </authorList>
    </citation>
    <scope>NUCLEOTIDE SEQUENCE [LARGE SCALE GENOMIC DNA]</scope>
    <source>
        <strain evidence="2">cv. CVL-1</strain>
        <tissue evidence="1">Whole seedling</tissue>
    </source>
</reference>
<dbReference type="Proteomes" id="UP000188268">
    <property type="component" value="Unassembled WGS sequence"/>
</dbReference>
<sequence>MEYNHIRLFPATLSHSSKGFVIRSSTRYDEATAASVDRQDAGKREYLATQI</sequence>
<gene>
    <name evidence="1" type="ORF">CCACVL1_23515</name>
</gene>
<name>A0A1R3GTN7_COCAP</name>